<accession>A0A1W1XKC2</accession>
<evidence type="ECO:0000313" key="3">
    <source>
        <dbReference type="Proteomes" id="UP000192783"/>
    </source>
</evidence>
<keyword evidence="3" id="KW-1185">Reference proteome</keyword>
<gene>
    <name evidence="2" type="ORF">SAMN02746041_01980</name>
</gene>
<organism evidence="2 3">
    <name type="scientific">Desulfacinum hydrothermale DSM 13146</name>
    <dbReference type="NCBI Taxonomy" id="1121390"/>
    <lineage>
        <taxon>Bacteria</taxon>
        <taxon>Pseudomonadati</taxon>
        <taxon>Thermodesulfobacteriota</taxon>
        <taxon>Syntrophobacteria</taxon>
        <taxon>Syntrophobacterales</taxon>
        <taxon>Syntrophobacteraceae</taxon>
        <taxon>Desulfacinum</taxon>
    </lineage>
</organism>
<dbReference type="EMBL" id="FWXF01000010">
    <property type="protein sequence ID" value="SMC24416.1"/>
    <property type="molecule type" value="Genomic_DNA"/>
</dbReference>
<evidence type="ECO:0000256" key="1">
    <source>
        <dbReference type="SAM" id="MobiDB-lite"/>
    </source>
</evidence>
<dbReference type="STRING" id="1121390.SAMN02746041_01980"/>
<evidence type="ECO:0000313" key="2">
    <source>
        <dbReference type="EMBL" id="SMC24416.1"/>
    </source>
</evidence>
<name>A0A1W1XKC2_9BACT</name>
<protein>
    <submittedName>
        <fullName evidence="2">Uncharacterized protein</fullName>
    </submittedName>
</protein>
<proteinExistence type="predicted"/>
<dbReference type="OrthoDB" id="9825927at2"/>
<dbReference type="Proteomes" id="UP000192783">
    <property type="component" value="Unassembled WGS sequence"/>
</dbReference>
<dbReference type="AlphaFoldDB" id="A0A1W1XKC2"/>
<feature type="region of interest" description="Disordered" evidence="1">
    <location>
        <begin position="209"/>
        <end position="229"/>
    </location>
</feature>
<sequence length="229" mass="26704">MSRWLKLVANELNEEETRRLLTEATTKLHDFLESHPEAEYRILEILDRRLSESIDGGTWETFTHLMTTYLGQDLTHFISWLALEDQEHRLAMAEQVASPDVLSFLKLLLAYHGPELEEAYVLWQQNPDDWRTMVRHVHYDQIAQRYNVKLEIEKYNGQKVVLEGPPDSLLGLAHALLVTVRMLESPEHFSDKAAQVFFEELELNRSFFAEETEETKESEDDGPGPQELH</sequence>
<dbReference type="RefSeq" id="WP_084057723.1">
    <property type="nucleotide sequence ID" value="NZ_FWXF01000010.1"/>
</dbReference>
<feature type="compositionally biased region" description="Acidic residues" evidence="1">
    <location>
        <begin position="210"/>
        <end position="222"/>
    </location>
</feature>
<reference evidence="2 3" key="1">
    <citation type="submission" date="2017-04" db="EMBL/GenBank/DDBJ databases">
        <authorList>
            <person name="Afonso C.L."/>
            <person name="Miller P.J."/>
            <person name="Scott M.A."/>
            <person name="Spackman E."/>
            <person name="Goraichik I."/>
            <person name="Dimitrov K.M."/>
            <person name="Suarez D.L."/>
            <person name="Swayne D.E."/>
        </authorList>
    </citation>
    <scope>NUCLEOTIDE SEQUENCE [LARGE SCALE GENOMIC DNA]</scope>
    <source>
        <strain evidence="2 3">DSM 13146</strain>
    </source>
</reference>